<feature type="compositionally biased region" description="Acidic residues" evidence="1">
    <location>
        <begin position="491"/>
        <end position="502"/>
    </location>
</feature>
<feature type="compositionally biased region" description="Polar residues" evidence="1">
    <location>
        <begin position="170"/>
        <end position="181"/>
    </location>
</feature>
<feature type="compositionally biased region" description="Low complexity" evidence="1">
    <location>
        <begin position="206"/>
        <end position="215"/>
    </location>
</feature>
<dbReference type="GeneID" id="95984797"/>
<name>A0ABR3Q5E7_9TREE</name>
<evidence type="ECO:0000256" key="1">
    <source>
        <dbReference type="SAM" id="MobiDB-lite"/>
    </source>
</evidence>
<feature type="compositionally biased region" description="Acidic residues" evidence="1">
    <location>
        <begin position="137"/>
        <end position="152"/>
    </location>
</feature>
<evidence type="ECO:0000313" key="3">
    <source>
        <dbReference type="Proteomes" id="UP001565368"/>
    </source>
</evidence>
<dbReference type="RefSeq" id="XP_069209701.1">
    <property type="nucleotide sequence ID" value="XM_069352283.1"/>
</dbReference>
<gene>
    <name evidence="2" type="ORF">Q8F55_003754</name>
</gene>
<dbReference type="Proteomes" id="UP001565368">
    <property type="component" value="Unassembled WGS sequence"/>
</dbReference>
<feature type="region of interest" description="Disordered" evidence="1">
    <location>
        <begin position="487"/>
        <end position="549"/>
    </location>
</feature>
<sequence>MRALIRLSSTPTPHILQLPGFDPKKSPPERDSFLPESPSSPVAEPSPGPASPAELAHNDDKAQGVPSAPEPPTPAPDAPVTCHYVEKQGDAPTMPATAPALPPNKSIIPAYINLSQEPIPKPEANETPRRAPAAETNEFDDIVELSESDFTPEEILRSENKRKRRAVARQSHTPAPSSAPTGASVDLSHIDSSPIALRKSPRIARSNVSSSSTPSRQAIDALKDHLLSPSKPASSSKQASSSKAAPGGTRRRVAVSSDSEPDDVPPPALVESSDDEVLRRPKRSRTKSPAKEASTAASSSSKSPSPPKSSVAAKSSRSSSPALSSTTAKPSPVADTPSPAKSNGKGKGRAVPSPKRAEASLANLFDDDEDEDEEEDEFAYLDGDLDYAAIPFPLDGIAIPDFSQYPPVRGASPSPPVYEVPDDDDDDDDFLPVMTSHPGTRARGVASTVRAATPAKAPSPIKFTDLKFISDLDERLQFFYRNHWRHKGAAEEDEEESDDDEEFRGVAAPVSEGKFRGSAKRGGGGGGRAPARGGRGGFRPWGKKRGGRR</sequence>
<organism evidence="2 3">
    <name type="scientific">Vanrija albida</name>
    <dbReference type="NCBI Taxonomy" id="181172"/>
    <lineage>
        <taxon>Eukaryota</taxon>
        <taxon>Fungi</taxon>
        <taxon>Dikarya</taxon>
        <taxon>Basidiomycota</taxon>
        <taxon>Agaricomycotina</taxon>
        <taxon>Tremellomycetes</taxon>
        <taxon>Trichosporonales</taxon>
        <taxon>Trichosporonaceae</taxon>
        <taxon>Vanrija</taxon>
    </lineage>
</organism>
<feature type="compositionally biased region" description="Pro residues" evidence="1">
    <location>
        <begin position="68"/>
        <end position="77"/>
    </location>
</feature>
<feature type="region of interest" description="Disordered" evidence="1">
    <location>
        <begin position="1"/>
        <end position="379"/>
    </location>
</feature>
<keyword evidence="3" id="KW-1185">Reference proteome</keyword>
<feature type="region of interest" description="Disordered" evidence="1">
    <location>
        <begin position="405"/>
        <end position="455"/>
    </location>
</feature>
<feature type="compositionally biased region" description="Low complexity" evidence="1">
    <location>
        <begin position="228"/>
        <end position="246"/>
    </location>
</feature>
<protein>
    <submittedName>
        <fullName evidence="2">Uncharacterized protein</fullName>
    </submittedName>
</protein>
<comment type="caution">
    <text evidence="2">The sequence shown here is derived from an EMBL/GenBank/DDBJ whole genome shotgun (WGS) entry which is preliminary data.</text>
</comment>
<feature type="compositionally biased region" description="Gly residues" evidence="1">
    <location>
        <begin position="520"/>
        <end position="539"/>
    </location>
</feature>
<evidence type="ECO:0000313" key="2">
    <source>
        <dbReference type="EMBL" id="KAL1409757.1"/>
    </source>
</evidence>
<feature type="compositionally biased region" description="Acidic residues" evidence="1">
    <location>
        <begin position="420"/>
        <end position="430"/>
    </location>
</feature>
<dbReference type="EMBL" id="JBBXJM010000003">
    <property type="protein sequence ID" value="KAL1409757.1"/>
    <property type="molecule type" value="Genomic_DNA"/>
</dbReference>
<reference evidence="2 3" key="1">
    <citation type="submission" date="2023-08" db="EMBL/GenBank/DDBJ databases">
        <title>Annotated Genome Sequence of Vanrija albida AlHP1.</title>
        <authorList>
            <person name="Herzog R."/>
        </authorList>
    </citation>
    <scope>NUCLEOTIDE SEQUENCE [LARGE SCALE GENOMIC DNA]</scope>
    <source>
        <strain evidence="2 3">AlHP1</strain>
    </source>
</reference>
<feature type="compositionally biased region" description="Basic and acidic residues" evidence="1">
    <location>
        <begin position="22"/>
        <end position="33"/>
    </location>
</feature>
<feature type="compositionally biased region" description="Acidic residues" evidence="1">
    <location>
        <begin position="365"/>
        <end position="379"/>
    </location>
</feature>
<accession>A0ABR3Q5E7</accession>
<proteinExistence type="predicted"/>
<feature type="compositionally biased region" description="Low complexity" evidence="1">
    <location>
        <begin position="291"/>
        <end position="332"/>
    </location>
</feature>